<sequence length="255" mass="28158">MKKTVASVILFLTYLSFAFTIGTLSVENPGGVVNQPYFVRAITFPSAEEGKYTIGLEGHLGLGPINFSIGTFTKYPDLEFNETVHVGLGIAFGGFFISAKATTTVDSLTDMSAYSEPKIAFGLGGFRKTSILFPSWSRFELSYIPNDLIIKENGNFKLNESFDWTNAQVNLIIQSQDTGYFLFGFYSGTISELMNGNFKYSFELALPADFAYIYVSQGFDGNWKVGLGAILSFINALGTYDLRTSQITWNISAQF</sequence>
<accession>A7HLX1</accession>
<name>A7HLX1_FERNB</name>
<dbReference type="RefSeq" id="WP_011994218.1">
    <property type="nucleotide sequence ID" value="NC_009718.1"/>
</dbReference>
<keyword evidence="2" id="KW-1185">Reference proteome</keyword>
<proteinExistence type="predicted"/>
<dbReference type="KEGG" id="fno:Fnod_1055"/>
<dbReference type="HOGENOM" id="CLU_1072614_0_0_0"/>
<gene>
    <name evidence="1" type="ordered locus">Fnod_1055</name>
</gene>
<reference evidence="1 2" key="1">
    <citation type="submission" date="2007-07" db="EMBL/GenBank/DDBJ databases">
        <title>Complete sequence of Fervidobacterium nodosum Rt17-B1.</title>
        <authorList>
            <consortium name="US DOE Joint Genome Institute"/>
            <person name="Copeland A."/>
            <person name="Lucas S."/>
            <person name="Lapidus A."/>
            <person name="Barry K."/>
            <person name="Glavina del Rio T."/>
            <person name="Dalin E."/>
            <person name="Tice H."/>
            <person name="Pitluck S."/>
            <person name="Saunders E."/>
            <person name="Brettin T."/>
            <person name="Bruce D."/>
            <person name="Detter J.C."/>
            <person name="Han C."/>
            <person name="Schmutz J."/>
            <person name="Larimer F."/>
            <person name="Land M."/>
            <person name="Hauser L."/>
            <person name="Kyrpides N."/>
            <person name="Mikhailova N."/>
            <person name="Nelson K."/>
            <person name="Gogarten J.P."/>
            <person name="Noll K."/>
            <person name="Richardson P."/>
        </authorList>
    </citation>
    <scope>NUCLEOTIDE SEQUENCE [LARGE SCALE GENOMIC DNA]</scope>
    <source>
        <strain evidence="2">ATCC 35602 / DSM 5306 / Rt17-B1</strain>
    </source>
</reference>
<protein>
    <submittedName>
        <fullName evidence="1">Uncharacterized protein</fullName>
    </submittedName>
</protein>
<dbReference type="Proteomes" id="UP000002415">
    <property type="component" value="Chromosome"/>
</dbReference>
<evidence type="ECO:0000313" key="2">
    <source>
        <dbReference type="Proteomes" id="UP000002415"/>
    </source>
</evidence>
<dbReference type="STRING" id="381764.Fnod_1055"/>
<evidence type="ECO:0000313" key="1">
    <source>
        <dbReference type="EMBL" id="ABS60904.1"/>
    </source>
</evidence>
<dbReference type="OrthoDB" id="43352at2"/>
<dbReference type="AlphaFoldDB" id="A7HLX1"/>
<reference evidence="1 2" key="2">
    <citation type="journal article" date="2009" name="Proc. Natl. Acad. Sci. U.S.A.">
        <title>On the chimeric nature, thermophilic origin, and phylogenetic placement of the Thermotogales.</title>
        <authorList>
            <person name="Zhaxybayeva O."/>
            <person name="Swithers K.S."/>
            <person name="Lapierre P."/>
            <person name="Fournier G.P."/>
            <person name="Bickhart D.M."/>
            <person name="DeBoy R.T."/>
            <person name="Nelson K.E."/>
            <person name="Nesbo C.L."/>
            <person name="Doolittle W.F."/>
            <person name="Gogarten J.P."/>
            <person name="Noll K.M."/>
        </authorList>
    </citation>
    <scope>NUCLEOTIDE SEQUENCE [LARGE SCALE GENOMIC DNA]</scope>
    <source>
        <strain evidence="2">ATCC 35602 / DSM 5306 / Rt17-B1</strain>
    </source>
</reference>
<organism evidence="1 2">
    <name type="scientific">Fervidobacterium nodosum (strain ATCC 35602 / DSM 5306 / Rt17-B1)</name>
    <dbReference type="NCBI Taxonomy" id="381764"/>
    <lineage>
        <taxon>Bacteria</taxon>
        <taxon>Thermotogati</taxon>
        <taxon>Thermotogota</taxon>
        <taxon>Thermotogae</taxon>
        <taxon>Thermotogales</taxon>
        <taxon>Fervidobacteriaceae</taxon>
        <taxon>Fervidobacterium</taxon>
    </lineage>
</organism>
<dbReference type="EMBL" id="CP000771">
    <property type="protein sequence ID" value="ABS60904.1"/>
    <property type="molecule type" value="Genomic_DNA"/>
</dbReference>